<dbReference type="OrthoDB" id="3056089at2759"/>
<dbReference type="EMBL" id="KN820897">
    <property type="protein sequence ID" value="KIJ05549.1"/>
    <property type="molecule type" value="Genomic_DNA"/>
</dbReference>
<reference evidence="3" key="2">
    <citation type="submission" date="2015-01" db="EMBL/GenBank/DDBJ databases">
        <title>Evolutionary Origins and Diversification of the Mycorrhizal Mutualists.</title>
        <authorList>
            <consortium name="DOE Joint Genome Institute"/>
            <consortium name="Mycorrhizal Genomics Consortium"/>
            <person name="Kohler A."/>
            <person name="Kuo A."/>
            <person name="Nagy L.G."/>
            <person name="Floudas D."/>
            <person name="Copeland A."/>
            <person name="Barry K.W."/>
            <person name="Cichocki N."/>
            <person name="Veneault-Fourrey C."/>
            <person name="LaButti K."/>
            <person name="Lindquist E.A."/>
            <person name="Lipzen A."/>
            <person name="Lundell T."/>
            <person name="Morin E."/>
            <person name="Murat C."/>
            <person name="Riley R."/>
            <person name="Ohm R."/>
            <person name="Sun H."/>
            <person name="Tunlid A."/>
            <person name="Henrissat B."/>
            <person name="Grigoriev I.V."/>
            <person name="Hibbett D.S."/>
            <person name="Martin F."/>
        </authorList>
    </citation>
    <scope>NUCLEOTIDE SEQUENCE [LARGE SCALE GENOMIC DNA]</scope>
    <source>
        <strain evidence="3">ATCC 200175</strain>
    </source>
</reference>
<evidence type="ECO:0000256" key="1">
    <source>
        <dbReference type="SAM" id="MobiDB-lite"/>
    </source>
</evidence>
<feature type="region of interest" description="Disordered" evidence="1">
    <location>
        <begin position="1"/>
        <end position="62"/>
    </location>
</feature>
<sequence length="358" mass="39099">MYLDDENNATSDQQHDSESVNEPELDDDRDKQGSFNHKRKGPASSNITRADSASDRGLPARPALKKVKACGVTITEDMVDRMLTGKSKKPVEDLGADDVDEEPHNFTVYVQVWSPSAPEKKPGKGGKASTTIFVSKGPFKFDTLQSFARFQIQVARILPCRLASLPISKFEWKFENQAQSAPRKKIATIAGYEALIDAIKAKQATENIVVWLCTPKPTKEEDDWDTGGADYVEHPFDFEKETSNGESTSAKGLIAEMSAKRGEAEVLLTKEYPAGKIAIFPDKRVWQNKTTGSYFEITPLRIKIWANAIAAKTANVFTPPTSTHFAEDKKLKVPAAVPDPGPGVTLGHPQAPGGGNGP</sequence>
<evidence type="ECO:0000313" key="2">
    <source>
        <dbReference type="EMBL" id="KIJ05549.1"/>
    </source>
</evidence>
<name>A0A0C9SM48_PAXIN</name>
<accession>A0A0C9SM48</accession>
<keyword evidence="3" id="KW-1185">Reference proteome</keyword>
<dbReference type="AlphaFoldDB" id="A0A0C9SM48"/>
<gene>
    <name evidence="2" type="ORF">PAXINDRAFT_159008</name>
</gene>
<dbReference type="Proteomes" id="UP000053647">
    <property type="component" value="Unassembled WGS sequence"/>
</dbReference>
<evidence type="ECO:0000313" key="3">
    <source>
        <dbReference type="Proteomes" id="UP000053647"/>
    </source>
</evidence>
<reference evidence="2 3" key="1">
    <citation type="submission" date="2014-06" db="EMBL/GenBank/DDBJ databases">
        <authorList>
            <consortium name="DOE Joint Genome Institute"/>
            <person name="Kuo A."/>
            <person name="Kohler A."/>
            <person name="Nagy L.G."/>
            <person name="Floudas D."/>
            <person name="Copeland A."/>
            <person name="Barry K.W."/>
            <person name="Cichocki N."/>
            <person name="Veneault-Fourrey C."/>
            <person name="LaButti K."/>
            <person name="Lindquist E.A."/>
            <person name="Lipzen A."/>
            <person name="Lundell T."/>
            <person name="Morin E."/>
            <person name="Murat C."/>
            <person name="Sun H."/>
            <person name="Tunlid A."/>
            <person name="Henrissat B."/>
            <person name="Grigoriev I.V."/>
            <person name="Hibbett D.S."/>
            <person name="Martin F."/>
            <person name="Nordberg H.P."/>
            <person name="Cantor M.N."/>
            <person name="Hua S.X."/>
        </authorList>
    </citation>
    <scope>NUCLEOTIDE SEQUENCE [LARGE SCALE GENOMIC DNA]</scope>
    <source>
        <strain evidence="2 3">ATCC 200175</strain>
    </source>
</reference>
<organism evidence="2 3">
    <name type="scientific">Paxillus involutus ATCC 200175</name>
    <dbReference type="NCBI Taxonomy" id="664439"/>
    <lineage>
        <taxon>Eukaryota</taxon>
        <taxon>Fungi</taxon>
        <taxon>Dikarya</taxon>
        <taxon>Basidiomycota</taxon>
        <taxon>Agaricomycotina</taxon>
        <taxon>Agaricomycetes</taxon>
        <taxon>Agaricomycetidae</taxon>
        <taxon>Boletales</taxon>
        <taxon>Paxilineae</taxon>
        <taxon>Paxillaceae</taxon>
        <taxon>Paxillus</taxon>
    </lineage>
</organism>
<dbReference type="HOGENOM" id="CLU_775140_0_0_1"/>
<feature type="non-terminal residue" evidence="2">
    <location>
        <position position="1"/>
    </location>
</feature>
<protein>
    <submittedName>
        <fullName evidence="2">Uncharacterized protein</fullName>
    </submittedName>
</protein>
<feature type="region of interest" description="Disordered" evidence="1">
    <location>
        <begin position="334"/>
        <end position="358"/>
    </location>
</feature>
<proteinExistence type="predicted"/>